<accession>A0A315Y1N8</accession>
<dbReference type="InterPro" id="IPR003200">
    <property type="entry name" value="Nict_dMeBzImd_PRibTrfase"/>
</dbReference>
<comment type="function">
    <text evidence="1">Catalyzes the synthesis of alpha-ribazole-5'-phosphate from nicotinate mononucleotide (NAMN) and 5,6-dimethylbenzimidazole (DMB).</text>
</comment>
<organism evidence="11 12">
    <name type="scientific">Ruminococcus flavefaciens</name>
    <dbReference type="NCBI Taxonomy" id="1265"/>
    <lineage>
        <taxon>Bacteria</taxon>
        <taxon>Bacillati</taxon>
        <taxon>Bacillota</taxon>
        <taxon>Clostridia</taxon>
        <taxon>Eubacteriales</taxon>
        <taxon>Oscillospiraceae</taxon>
        <taxon>Ruminococcus</taxon>
    </lineage>
</organism>
<dbReference type="PANTHER" id="PTHR43463">
    <property type="entry name" value="NICOTINATE-NUCLEOTIDE--DIMETHYLBENZIMIDAZOLE PHOSPHORIBOSYLTRANSFERASE"/>
    <property type="match status" value="1"/>
</dbReference>
<evidence type="ECO:0000256" key="3">
    <source>
        <dbReference type="ARBA" id="ARBA00007110"/>
    </source>
</evidence>
<dbReference type="EC" id="2.4.2.21" evidence="4 10"/>
<dbReference type="PANTHER" id="PTHR43463:SF1">
    <property type="entry name" value="NICOTINATE-NUCLEOTIDE--DIMETHYLBENZIMIDAZOLE PHOSPHORIBOSYLTRANSFERASE"/>
    <property type="match status" value="1"/>
</dbReference>
<dbReference type="NCBIfam" id="TIGR03160">
    <property type="entry name" value="cobT_DBIPRT"/>
    <property type="match status" value="1"/>
</dbReference>
<comment type="catalytic activity">
    <reaction evidence="9">
        <text>5,6-dimethylbenzimidazole + nicotinate beta-D-ribonucleotide = alpha-ribazole 5'-phosphate + nicotinate + H(+)</text>
        <dbReference type="Rhea" id="RHEA:11196"/>
        <dbReference type="ChEBI" id="CHEBI:15378"/>
        <dbReference type="ChEBI" id="CHEBI:15890"/>
        <dbReference type="ChEBI" id="CHEBI:32544"/>
        <dbReference type="ChEBI" id="CHEBI:57502"/>
        <dbReference type="ChEBI" id="CHEBI:57918"/>
        <dbReference type="EC" id="2.4.2.21"/>
    </reaction>
</comment>
<comment type="similarity">
    <text evidence="3">Belongs to the CobT family.</text>
</comment>
<keyword evidence="6" id="KW-0169">Cobalamin biosynthesis</keyword>
<dbReference type="AlphaFoldDB" id="A0A315Y1N8"/>
<comment type="caution">
    <text evidence="11">The sequence shown here is derived from an EMBL/GenBank/DDBJ whole genome shotgun (WGS) entry which is preliminary data.</text>
</comment>
<evidence type="ECO:0000256" key="10">
    <source>
        <dbReference type="NCBIfam" id="TIGR03160"/>
    </source>
</evidence>
<evidence type="ECO:0000256" key="4">
    <source>
        <dbReference type="ARBA" id="ARBA00011991"/>
    </source>
</evidence>
<keyword evidence="8 11" id="KW-0808">Transferase</keyword>
<dbReference type="CDD" id="cd02439">
    <property type="entry name" value="DMB-PRT_CobT"/>
    <property type="match status" value="1"/>
</dbReference>
<dbReference type="RefSeq" id="WP_109725965.1">
    <property type="nucleotide sequence ID" value="NZ_QGDI01000003.1"/>
</dbReference>
<dbReference type="InterPro" id="IPR017846">
    <property type="entry name" value="Nict_dMeBzImd_PRibTrfase_bact"/>
</dbReference>
<dbReference type="UniPathway" id="UPA00061">
    <property type="reaction ID" value="UER00516"/>
</dbReference>
<dbReference type="InterPro" id="IPR023195">
    <property type="entry name" value="Nict_dMeBzImd_PRibTrfase_N"/>
</dbReference>
<proteinExistence type="inferred from homology"/>
<dbReference type="NCBIfam" id="NF000996">
    <property type="entry name" value="PRK00105.1"/>
    <property type="match status" value="1"/>
</dbReference>
<protein>
    <recommendedName>
        <fullName evidence="5 10">Nicotinate-nucleotide--dimethylbenzimidazole phosphoribosyltransferase</fullName>
        <ecNumber evidence="4 10">2.4.2.21</ecNumber>
    </recommendedName>
</protein>
<keyword evidence="7 11" id="KW-0328">Glycosyltransferase</keyword>
<dbReference type="Proteomes" id="UP000245720">
    <property type="component" value="Unassembled WGS sequence"/>
</dbReference>
<name>A0A315Y1N8_RUMFL</name>
<dbReference type="OrthoDB" id="9781491at2"/>
<evidence type="ECO:0000256" key="2">
    <source>
        <dbReference type="ARBA" id="ARBA00005049"/>
    </source>
</evidence>
<comment type="pathway">
    <text evidence="2">Nucleoside biosynthesis; alpha-ribazole biosynthesis; alpha-ribazole from 5,6-dimethylbenzimidazole: step 1/2.</text>
</comment>
<dbReference type="InterPro" id="IPR036087">
    <property type="entry name" value="Nict_dMeBzImd_PRibTrfase_sf"/>
</dbReference>
<dbReference type="Gene3D" id="3.40.50.10210">
    <property type="match status" value="1"/>
</dbReference>
<evidence type="ECO:0000256" key="9">
    <source>
        <dbReference type="ARBA" id="ARBA00047340"/>
    </source>
</evidence>
<evidence type="ECO:0000256" key="6">
    <source>
        <dbReference type="ARBA" id="ARBA00022573"/>
    </source>
</evidence>
<reference evidence="11 12" key="1">
    <citation type="submission" date="2018-05" db="EMBL/GenBank/DDBJ databases">
        <title>The Hungate 1000. A catalogue of reference genomes from the rumen microbiome.</title>
        <authorList>
            <person name="Kelly W."/>
        </authorList>
    </citation>
    <scope>NUCLEOTIDE SEQUENCE [LARGE SCALE GENOMIC DNA]</scope>
    <source>
        <strain evidence="11 12">SAb67</strain>
    </source>
</reference>
<evidence type="ECO:0000256" key="5">
    <source>
        <dbReference type="ARBA" id="ARBA00015486"/>
    </source>
</evidence>
<evidence type="ECO:0000256" key="1">
    <source>
        <dbReference type="ARBA" id="ARBA00002197"/>
    </source>
</evidence>
<dbReference type="Gene3D" id="1.10.1610.10">
    <property type="match status" value="1"/>
</dbReference>
<dbReference type="GO" id="GO:0009236">
    <property type="term" value="P:cobalamin biosynthetic process"/>
    <property type="evidence" value="ECO:0007669"/>
    <property type="project" value="UniProtKB-UniRule"/>
</dbReference>
<dbReference type="EMBL" id="QGDI01000003">
    <property type="protein sequence ID" value="PWJ14196.1"/>
    <property type="molecule type" value="Genomic_DNA"/>
</dbReference>
<dbReference type="SUPFAM" id="SSF52733">
    <property type="entry name" value="Nicotinate mononucleotide:5,6-dimethylbenzimidazole phosphoribosyltransferase (CobT)"/>
    <property type="match status" value="1"/>
</dbReference>
<evidence type="ECO:0000313" key="12">
    <source>
        <dbReference type="Proteomes" id="UP000245720"/>
    </source>
</evidence>
<evidence type="ECO:0000256" key="7">
    <source>
        <dbReference type="ARBA" id="ARBA00022676"/>
    </source>
</evidence>
<dbReference type="Pfam" id="PF02277">
    <property type="entry name" value="DBI_PRT"/>
    <property type="match status" value="1"/>
</dbReference>
<dbReference type="GO" id="GO:0008939">
    <property type="term" value="F:nicotinate-nucleotide-dimethylbenzimidazole phosphoribosyltransferase activity"/>
    <property type="evidence" value="ECO:0007669"/>
    <property type="project" value="UniProtKB-UniRule"/>
</dbReference>
<evidence type="ECO:0000256" key="8">
    <source>
        <dbReference type="ARBA" id="ARBA00022679"/>
    </source>
</evidence>
<gene>
    <name evidence="11" type="ORF">IE37_01131</name>
</gene>
<evidence type="ECO:0000313" key="11">
    <source>
        <dbReference type="EMBL" id="PWJ14196.1"/>
    </source>
</evidence>
<sequence>MERIKLIKPADRSFAEKAQEHWDGVAKPLGSFGALEEMWDRIAAVQRTVTPDISRRAVVVMCGDNGVTAEGVTQTDSSVTLACAEAIACGSSNINALAAVYNAKVLAVDVGMEGDSSCEKLINRKIAHGTGNIAAGPAMTVQQAESAIAVGMDMIWKLADEGVKVVVTGEMGIGNTTPTAALSSVILGLPPETVTGRGAGLTSEGLRRKIGAVKRAIDVNSPYDCGAVELMAKLGSFEIAGMTGLFLGGAVYGVTVIIDGVISAVSAVLASMIAPDCTDYMLAGHVSAEPAGRKLLEKLGLRAVIDGGLRLGEGTGGILLLPLLDGASALYYNSHSFESAGIERYVELK</sequence>